<dbReference type="CDD" id="cd13880">
    <property type="entry name" value="CuRO_2_MaLCC_like"/>
    <property type="match status" value="1"/>
</dbReference>
<dbReference type="GO" id="GO:0052716">
    <property type="term" value="F:hydroquinone:oxygen oxidoreductase activity"/>
    <property type="evidence" value="ECO:0007669"/>
    <property type="project" value="UniProtKB-EC"/>
</dbReference>
<comment type="function">
    <text evidence="3">Lignin degradation and detoxification of lignin-derived products.</text>
</comment>
<dbReference type="InterPro" id="IPR011707">
    <property type="entry name" value="Cu-oxidase-like_N"/>
</dbReference>
<comment type="catalytic activity">
    <reaction evidence="1">
        <text>4 hydroquinone + O2 = 4 benzosemiquinone + 2 H2O</text>
        <dbReference type="Rhea" id="RHEA:11276"/>
        <dbReference type="ChEBI" id="CHEBI:15377"/>
        <dbReference type="ChEBI" id="CHEBI:15379"/>
        <dbReference type="ChEBI" id="CHEBI:17594"/>
        <dbReference type="ChEBI" id="CHEBI:17977"/>
        <dbReference type="EC" id="1.10.3.2"/>
    </reaction>
</comment>
<dbReference type="InterPro" id="IPR001117">
    <property type="entry name" value="Cu-oxidase_2nd"/>
</dbReference>
<dbReference type="Gene3D" id="2.60.40.420">
    <property type="entry name" value="Cupredoxins - blue copper proteins"/>
    <property type="match status" value="3"/>
</dbReference>
<name>A0A076Q2C8_9PEZI</name>
<organism evidence="16">
    <name type="scientific">Lophodermium sp. ZY-2014</name>
    <dbReference type="NCBI Taxonomy" id="1535200"/>
    <lineage>
        <taxon>Eukaryota</taxon>
        <taxon>Fungi</taxon>
        <taxon>Dikarya</taxon>
        <taxon>Ascomycota</taxon>
        <taxon>Pezizomycotina</taxon>
        <taxon>Leotiomycetes</taxon>
        <taxon>Rhytismatales</taxon>
        <taxon>Rhytismataceae</taxon>
        <taxon>Lophodermium</taxon>
    </lineage>
</organism>
<keyword evidence="12" id="KW-0325">Glycoprotein</keyword>
<evidence type="ECO:0000256" key="7">
    <source>
        <dbReference type="ARBA" id="ARBA00022525"/>
    </source>
</evidence>
<evidence type="ECO:0000313" key="16">
    <source>
        <dbReference type="EMBL" id="AIJ50302.1"/>
    </source>
</evidence>
<evidence type="ECO:0000256" key="9">
    <source>
        <dbReference type="ARBA" id="ARBA00022737"/>
    </source>
</evidence>
<dbReference type="EMBL" id="KJ847871">
    <property type="protein sequence ID" value="AIJ50302.1"/>
    <property type="molecule type" value="mRNA"/>
</dbReference>
<evidence type="ECO:0000256" key="1">
    <source>
        <dbReference type="ARBA" id="ARBA00000349"/>
    </source>
</evidence>
<feature type="non-terminal residue" evidence="16">
    <location>
        <position position="1"/>
    </location>
</feature>
<protein>
    <recommendedName>
        <fullName evidence="6">laccase</fullName>
        <ecNumber evidence="6">1.10.3.2</ecNumber>
    </recommendedName>
</protein>
<dbReference type="PANTHER" id="PTHR11709:SF414">
    <property type="entry name" value="ADR239WP"/>
    <property type="match status" value="1"/>
</dbReference>
<dbReference type="Pfam" id="PF07732">
    <property type="entry name" value="Cu-oxidase_3"/>
    <property type="match status" value="1"/>
</dbReference>
<comment type="similarity">
    <text evidence="5">Belongs to the multicopper oxidase family.</text>
</comment>
<dbReference type="GO" id="GO:0046274">
    <property type="term" value="P:lignin catabolic process"/>
    <property type="evidence" value="ECO:0007669"/>
    <property type="project" value="UniProtKB-KW"/>
</dbReference>
<dbReference type="GO" id="GO:0005507">
    <property type="term" value="F:copper ion binding"/>
    <property type="evidence" value="ECO:0007669"/>
    <property type="project" value="InterPro"/>
</dbReference>
<evidence type="ECO:0000256" key="12">
    <source>
        <dbReference type="ARBA" id="ARBA00023180"/>
    </source>
</evidence>
<comment type="cofactor">
    <cofactor evidence="2">
        <name>Cu cation</name>
        <dbReference type="ChEBI" id="CHEBI:23378"/>
    </cofactor>
</comment>
<evidence type="ECO:0000256" key="3">
    <source>
        <dbReference type="ARBA" id="ARBA00002075"/>
    </source>
</evidence>
<evidence type="ECO:0000256" key="2">
    <source>
        <dbReference type="ARBA" id="ARBA00001935"/>
    </source>
</evidence>
<dbReference type="FunFam" id="2.60.40.420:FF:000038">
    <property type="entry name" value="Extracellular dihydrogeodin oxidase/laccase"/>
    <property type="match status" value="1"/>
</dbReference>
<keyword evidence="7" id="KW-0964">Secreted</keyword>
<feature type="domain" description="Plastocyanin-like" evidence="15">
    <location>
        <begin position="1"/>
        <end position="27"/>
    </location>
</feature>
<dbReference type="SUPFAM" id="SSF49503">
    <property type="entry name" value="Cupredoxins"/>
    <property type="match status" value="2"/>
</dbReference>
<proteinExistence type="evidence at transcript level"/>
<reference evidence="16" key="1">
    <citation type="submission" date="2014-05" db="EMBL/GenBank/DDBJ databases">
        <title>Fungal endophytes-triggered litter decomposition in Pinus massoniana.</title>
        <authorList>
            <person name="Yuan Z."/>
        </authorList>
    </citation>
    <scope>NUCLEOTIDE SEQUENCE</scope>
    <source>
        <strain evidence="16">MWS-106</strain>
    </source>
</reference>
<dbReference type="AlphaFoldDB" id="A0A076Q2C8"/>
<dbReference type="InterPro" id="IPR045087">
    <property type="entry name" value="Cu-oxidase_fam"/>
</dbReference>
<evidence type="ECO:0000256" key="6">
    <source>
        <dbReference type="ARBA" id="ARBA00012297"/>
    </source>
</evidence>
<evidence type="ECO:0000256" key="8">
    <source>
        <dbReference type="ARBA" id="ARBA00022723"/>
    </source>
</evidence>
<evidence type="ECO:0000259" key="15">
    <source>
        <dbReference type="Pfam" id="PF07732"/>
    </source>
</evidence>
<feature type="non-terminal residue" evidence="16">
    <location>
        <position position="309"/>
    </location>
</feature>
<evidence type="ECO:0000256" key="13">
    <source>
        <dbReference type="ARBA" id="ARBA00023185"/>
    </source>
</evidence>
<sequence length="309" mass="34337">GTRWYHSHFSLQYSEGLYGPIIINGPASANYDEDLGVLALSDWFHETTFGLWDYARIGTPPTPPNGLINGTNVANCSTSDSACTGAGARSELVFESGNTYRIRLVNVATEGYFRFHIDSHTFSVIAMDLIPIVPYDTDSVVIANGQRYDIVVTANQTEDNYWMRAIYHSDCTSIDDYLDNIKGIIRYDSSSTDDPTSSAPSFTAQCVDEDSSNLVPYVSQSVGSATDTYNTELNWTYPNDIWHWTFNSSSLIVNWSEPSLVSLYNAGGVTNLSLPVDANYWELNNASSWVYFAIHDESDTDLGHPIHNH</sequence>
<accession>A0A076Q2C8</accession>
<dbReference type="GO" id="GO:0005576">
    <property type="term" value="C:extracellular region"/>
    <property type="evidence" value="ECO:0007669"/>
    <property type="project" value="UniProtKB-SubCell"/>
</dbReference>
<keyword evidence="8" id="KW-0479">Metal-binding</keyword>
<keyword evidence="10" id="KW-0560">Oxidoreductase</keyword>
<evidence type="ECO:0000256" key="4">
    <source>
        <dbReference type="ARBA" id="ARBA00004613"/>
    </source>
</evidence>
<keyword evidence="13" id="KW-0439">Lignin degradation</keyword>
<evidence type="ECO:0000256" key="10">
    <source>
        <dbReference type="ARBA" id="ARBA00023002"/>
    </source>
</evidence>
<comment type="subcellular location">
    <subcellularLocation>
        <location evidence="4">Secreted</location>
    </subcellularLocation>
</comment>
<evidence type="ECO:0000256" key="5">
    <source>
        <dbReference type="ARBA" id="ARBA00010609"/>
    </source>
</evidence>
<dbReference type="EC" id="1.10.3.2" evidence="6"/>
<feature type="domain" description="Plastocyanin-like" evidence="14">
    <location>
        <begin position="37"/>
        <end position="188"/>
    </location>
</feature>
<evidence type="ECO:0000256" key="11">
    <source>
        <dbReference type="ARBA" id="ARBA00023008"/>
    </source>
</evidence>
<keyword evidence="9" id="KW-0677">Repeat</keyword>
<dbReference type="Pfam" id="PF00394">
    <property type="entry name" value="Cu-oxidase"/>
    <property type="match status" value="1"/>
</dbReference>
<keyword evidence="11" id="KW-0186">Copper</keyword>
<dbReference type="InterPro" id="IPR008972">
    <property type="entry name" value="Cupredoxin"/>
</dbReference>
<evidence type="ECO:0000259" key="14">
    <source>
        <dbReference type="Pfam" id="PF00394"/>
    </source>
</evidence>
<dbReference type="PANTHER" id="PTHR11709">
    <property type="entry name" value="MULTI-COPPER OXIDASE"/>
    <property type="match status" value="1"/>
</dbReference>